<dbReference type="InterPro" id="IPR001279">
    <property type="entry name" value="Metallo-B-lactamas"/>
</dbReference>
<dbReference type="InterPro" id="IPR036866">
    <property type="entry name" value="RibonucZ/Hydroxyglut_hydro"/>
</dbReference>
<dbReference type="SUPFAM" id="SSF56281">
    <property type="entry name" value="Metallo-hydrolase/oxidoreductase"/>
    <property type="match status" value="1"/>
</dbReference>
<evidence type="ECO:0000313" key="3">
    <source>
        <dbReference type="Proteomes" id="UP000190285"/>
    </source>
</evidence>
<dbReference type="CDD" id="cd07712">
    <property type="entry name" value="MBLAC2-like_MBL-fold"/>
    <property type="match status" value="1"/>
</dbReference>
<dbReference type="Gene3D" id="3.60.15.10">
    <property type="entry name" value="Ribonuclease Z/Hydroxyacylglutathione hydrolase-like"/>
    <property type="match status" value="1"/>
</dbReference>
<evidence type="ECO:0000313" key="2">
    <source>
        <dbReference type="EMBL" id="SKC76954.1"/>
    </source>
</evidence>
<dbReference type="EMBL" id="FUZT01000007">
    <property type="protein sequence ID" value="SKC76954.1"/>
    <property type="molecule type" value="Genomic_DNA"/>
</dbReference>
<dbReference type="Proteomes" id="UP000190285">
    <property type="component" value="Unassembled WGS sequence"/>
</dbReference>
<dbReference type="RefSeq" id="WP_079492756.1">
    <property type="nucleotide sequence ID" value="NZ_FUZT01000007.1"/>
</dbReference>
<protein>
    <submittedName>
        <fullName evidence="2">Glyoxylase, beta-lactamase superfamily II</fullName>
    </submittedName>
</protein>
<proteinExistence type="predicted"/>
<dbReference type="InterPro" id="IPR050855">
    <property type="entry name" value="NDM-1-like"/>
</dbReference>
<dbReference type="Pfam" id="PF00753">
    <property type="entry name" value="Lactamase_B"/>
    <property type="match status" value="1"/>
</dbReference>
<evidence type="ECO:0000259" key="1">
    <source>
        <dbReference type="SMART" id="SM00849"/>
    </source>
</evidence>
<dbReference type="AlphaFoldDB" id="A0A1T5LM24"/>
<accession>A0A1T5LM24</accession>
<reference evidence="2 3" key="1">
    <citation type="submission" date="2017-02" db="EMBL/GenBank/DDBJ databases">
        <authorList>
            <person name="Peterson S.W."/>
        </authorList>
    </citation>
    <scope>NUCLEOTIDE SEQUENCE [LARGE SCALE GENOMIC DNA]</scope>
    <source>
        <strain evidence="2 3">M1</strain>
    </source>
</reference>
<name>A0A1T5LM24_9FIRM</name>
<dbReference type="STRING" id="36842.SAMN02194393_03067"/>
<feature type="domain" description="Metallo-beta-lactamase" evidence="1">
    <location>
        <begin position="25"/>
        <end position="211"/>
    </location>
</feature>
<gene>
    <name evidence="2" type="ORF">SAMN02194393_03067</name>
</gene>
<dbReference type="PANTHER" id="PTHR42951">
    <property type="entry name" value="METALLO-BETA-LACTAMASE DOMAIN-CONTAINING"/>
    <property type="match status" value="1"/>
</dbReference>
<organism evidence="2 3">
    <name type="scientific">Maledivibacter halophilus</name>
    <dbReference type="NCBI Taxonomy" id="36842"/>
    <lineage>
        <taxon>Bacteria</taxon>
        <taxon>Bacillati</taxon>
        <taxon>Bacillota</taxon>
        <taxon>Clostridia</taxon>
        <taxon>Peptostreptococcales</taxon>
        <taxon>Caminicellaceae</taxon>
        <taxon>Maledivibacter</taxon>
    </lineage>
</organism>
<dbReference type="SMART" id="SM00849">
    <property type="entry name" value="Lactamase_B"/>
    <property type="match status" value="1"/>
</dbReference>
<sequence length="253" mass="29138">MSDWFTIEQIEKDTYIISEYKHWEESHAYLLNGTTSSLLIDTGLGIMNIYNEVVKLTDKPIIAVATHVHWDHIGGHEYFPDFYVHEDEVNWLAGEFPLTMEQIKAFVVEDCELPESFNIDDYRFFQGTATRVLKDNDVINIGGRTIQVLHTPGHSPGHMCFYEKDREYLFTGDLVYKGTLFAYFPSTDPEAYLSSIERVASLPVKRVLPAHHDLNVKPSILQDMKKAFSELKAHDKLNHGSGTFKYNNFAIWL</sequence>
<dbReference type="OrthoDB" id="9761531at2"/>
<dbReference type="PANTHER" id="PTHR42951:SF4">
    <property type="entry name" value="ACYL-COENZYME A THIOESTERASE MBLAC2"/>
    <property type="match status" value="1"/>
</dbReference>
<keyword evidence="3" id="KW-1185">Reference proteome</keyword>